<evidence type="ECO:0000256" key="1">
    <source>
        <dbReference type="ARBA" id="ARBA00022729"/>
    </source>
</evidence>
<keyword evidence="4" id="KW-0449">Lipoprotein</keyword>
<keyword evidence="8" id="KW-1185">Reference proteome</keyword>
<accession>A0A9X2JSE9</accession>
<dbReference type="PROSITE" id="PS51257">
    <property type="entry name" value="PROKAR_LIPOPROTEIN"/>
    <property type="match status" value="1"/>
</dbReference>
<comment type="subunit">
    <text evidence="4">Part of the Bam complex.</text>
</comment>
<dbReference type="PANTHER" id="PTHR34512">
    <property type="entry name" value="CELL SURFACE PROTEIN"/>
    <property type="match status" value="1"/>
</dbReference>
<dbReference type="SMART" id="SM00564">
    <property type="entry name" value="PQQ"/>
    <property type="match status" value="8"/>
</dbReference>
<dbReference type="RefSeq" id="WP_253618830.1">
    <property type="nucleotide sequence ID" value="NZ_JAMZDE010000006.1"/>
</dbReference>
<sequence length="413" mass="44855">MQLIKRFTKGSLLLTAAVLVSGCSIFGDDDEEPKFAVLQPISEQVQAKVLWDASVGSGIGEHFSRLNPVVEYGKVFAADRNGIVSAFDKSTGERLWRIDLRQRIRFDEATDEGWFSGLFASPFPARISGGLVAQYNRVFLGTENGDVVALDAETGDLVWHTEVNNEVMSDPAVGEGRVVVHTGGGKVISLDAETGEEQWEYEYQTPMLTVRGASAPAIISGGVVVGDSNGSGMVLIADSGQQAWSQPIGKPSGSTELERLADVDARPATQGTTLYMVAFNGELVALELMSGEVRWKRDYKAFENMLVTSGRIFLTDVNSHVYSLDQSGGIERWSNTELFGRKLSAPAWHRGNIVVGDFDGYLHWLDSETGNIVGRYEVGGDGVYVAPVVDNNIMYVQTRDGDIIALDTQSGNE</sequence>
<comment type="similarity">
    <text evidence="4">Belongs to the BamB family.</text>
</comment>
<name>A0A9X2JSE9_9GAMM</name>
<evidence type="ECO:0000256" key="2">
    <source>
        <dbReference type="ARBA" id="ARBA00023136"/>
    </source>
</evidence>
<comment type="caution">
    <text evidence="7">The sequence shown here is derived from an EMBL/GenBank/DDBJ whole genome shotgun (WGS) entry which is preliminary data.</text>
</comment>
<protein>
    <recommendedName>
        <fullName evidence="4">Outer membrane protein assembly factor BamB</fullName>
    </recommendedName>
</protein>
<keyword evidence="4" id="KW-0564">Palmitate</keyword>
<dbReference type="InterPro" id="IPR011047">
    <property type="entry name" value="Quinoprotein_ADH-like_sf"/>
</dbReference>
<dbReference type="InterPro" id="IPR017687">
    <property type="entry name" value="BamB"/>
</dbReference>
<dbReference type="SUPFAM" id="SSF50998">
    <property type="entry name" value="Quinoprotein alcohol dehydrogenase-like"/>
    <property type="match status" value="1"/>
</dbReference>
<feature type="domain" description="Pyrrolo-quinoline quinone repeat" evidence="6">
    <location>
        <begin position="80"/>
        <end position="335"/>
    </location>
</feature>
<evidence type="ECO:0000256" key="4">
    <source>
        <dbReference type="HAMAP-Rule" id="MF_00923"/>
    </source>
</evidence>
<dbReference type="Proteomes" id="UP001139474">
    <property type="component" value="Unassembled WGS sequence"/>
</dbReference>
<evidence type="ECO:0000256" key="3">
    <source>
        <dbReference type="ARBA" id="ARBA00023237"/>
    </source>
</evidence>
<dbReference type="InterPro" id="IPR002372">
    <property type="entry name" value="PQQ_rpt_dom"/>
</dbReference>
<keyword evidence="1 4" id="KW-0732">Signal</keyword>
<feature type="chain" id="PRO_5040883683" description="Outer membrane protein assembly factor BamB" evidence="5">
    <location>
        <begin position="27"/>
        <end position="413"/>
    </location>
</feature>
<dbReference type="HAMAP" id="MF_00923">
    <property type="entry name" value="OM_assembly_BamB"/>
    <property type="match status" value="1"/>
</dbReference>
<comment type="subcellular location">
    <subcellularLocation>
        <location evidence="4">Cell outer membrane</location>
        <topology evidence="4">Lipid-anchor</topology>
    </subcellularLocation>
</comment>
<dbReference type="NCBIfam" id="TIGR03300">
    <property type="entry name" value="assembly_YfgL"/>
    <property type="match status" value="1"/>
</dbReference>
<evidence type="ECO:0000259" key="6">
    <source>
        <dbReference type="Pfam" id="PF13360"/>
    </source>
</evidence>
<dbReference type="GO" id="GO:0043165">
    <property type="term" value="P:Gram-negative-bacterium-type cell outer membrane assembly"/>
    <property type="evidence" value="ECO:0007669"/>
    <property type="project" value="UniProtKB-UniRule"/>
</dbReference>
<evidence type="ECO:0000313" key="7">
    <source>
        <dbReference type="EMBL" id="MCP1339209.1"/>
    </source>
</evidence>
<dbReference type="GO" id="GO:0009279">
    <property type="term" value="C:cell outer membrane"/>
    <property type="evidence" value="ECO:0007669"/>
    <property type="project" value="UniProtKB-SubCell"/>
</dbReference>
<dbReference type="Pfam" id="PF13360">
    <property type="entry name" value="PQQ_2"/>
    <property type="match status" value="1"/>
</dbReference>
<feature type="signal peptide" evidence="5">
    <location>
        <begin position="1"/>
        <end position="26"/>
    </location>
</feature>
<dbReference type="Gene3D" id="2.130.10.10">
    <property type="entry name" value="YVTN repeat-like/Quinoprotein amine dehydrogenase"/>
    <property type="match status" value="1"/>
</dbReference>
<dbReference type="AlphaFoldDB" id="A0A9X2JSE9"/>
<comment type="function">
    <text evidence="4">Part of the outer membrane protein assembly complex, which is involved in assembly and insertion of beta-barrel proteins into the outer membrane.</text>
</comment>
<dbReference type="NCBIfam" id="NF008351">
    <property type="entry name" value="PRK11138.1"/>
    <property type="match status" value="1"/>
</dbReference>
<keyword evidence="3 4" id="KW-0998">Cell outer membrane</keyword>
<evidence type="ECO:0000313" key="8">
    <source>
        <dbReference type="Proteomes" id="UP001139474"/>
    </source>
</evidence>
<organism evidence="7 8">
    <name type="scientific">Idiomarina rhizosphaerae</name>
    <dbReference type="NCBI Taxonomy" id="2961572"/>
    <lineage>
        <taxon>Bacteria</taxon>
        <taxon>Pseudomonadati</taxon>
        <taxon>Pseudomonadota</taxon>
        <taxon>Gammaproteobacteria</taxon>
        <taxon>Alteromonadales</taxon>
        <taxon>Idiomarinaceae</taxon>
        <taxon>Idiomarina</taxon>
    </lineage>
</organism>
<dbReference type="PANTHER" id="PTHR34512:SF30">
    <property type="entry name" value="OUTER MEMBRANE PROTEIN ASSEMBLY FACTOR BAMB"/>
    <property type="match status" value="1"/>
</dbReference>
<dbReference type="InterPro" id="IPR018391">
    <property type="entry name" value="PQQ_b-propeller_rpt"/>
</dbReference>
<dbReference type="EMBL" id="JAMZDE010000006">
    <property type="protein sequence ID" value="MCP1339209.1"/>
    <property type="molecule type" value="Genomic_DNA"/>
</dbReference>
<proteinExistence type="inferred from homology"/>
<dbReference type="InterPro" id="IPR015943">
    <property type="entry name" value="WD40/YVTN_repeat-like_dom_sf"/>
</dbReference>
<evidence type="ECO:0000256" key="5">
    <source>
        <dbReference type="SAM" id="SignalP"/>
    </source>
</evidence>
<dbReference type="GO" id="GO:0051205">
    <property type="term" value="P:protein insertion into membrane"/>
    <property type="evidence" value="ECO:0007669"/>
    <property type="project" value="UniProtKB-UniRule"/>
</dbReference>
<reference evidence="7" key="1">
    <citation type="submission" date="2022-06" db="EMBL/GenBank/DDBJ databases">
        <title>Idiomarina rhizosphaerae M1R2S28.</title>
        <authorList>
            <person name="Sun J.-Q."/>
            <person name="Li L.-F."/>
        </authorList>
    </citation>
    <scope>NUCLEOTIDE SEQUENCE</scope>
    <source>
        <strain evidence="7">M1R2S28</strain>
    </source>
</reference>
<gene>
    <name evidence="4 7" type="primary">bamB</name>
    <name evidence="7" type="ORF">NJR55_06330</name>
</gene>
<keyword evidence="2 4" id="KW-0472">Membrane</keyword>